<name>A0AAV1SVE6_9ROSI</name>
<organism evidence="1 2">
    <name type="scientific">Dovyalis caffra</name>
    <dbReference type="NCBI Taxonomy" id="77055"/>
    <lineage>
        <taxon>Eukaryota</taxon>
        <taxon>Viridiplantae</taxon>
        <taxon>Streptophyta</taxon>
        <taxon>Embryophyta</taxon>
        <taxon>Tracheophyta</taxon>
        <taxon>Spermatophyta</taxon>
        <taxon>Magnoliopsida</taxon>
        <taxon>eudicotyledons</taxon>
        <taxon>Gunneridae</taxon>
        <taxon>Pentapetalae</taxon>
        <taxon>rosids</taxon>
        <taxon>fabids</taxon>
        <taxon>Malpighiales</taxon>
        <taxon>Salicaceae</taxon>
        <taxon>Flacourtieae</taxon>
        <taxon>Dovyalis</taxon>
    </lineage>
</organism>
<gene>
    <name evidence="1" type="ORF">DCAF_LOCUS26837</name>
</gene>
<evidence type="ECO:0000313" key="1">
    <source>
        <dbReference type="EMBL" id="CAK7356564.1"/>
    </source>
</evidence>
<sequence>MEISTKLGPGIGTLTSPSEVGLSRQPLSGAFASSHPFLKARVEKLEKMEKWVSRF</sequence>
<comment type="caution">
    <text evidence="1">The sequence shown here is derived from an EMBL/GenBank/DDBJ whole genome shotgun (WGS) entry which is preliminary data.</text>
</comment>
<reference evidence="1 2" key="1">
    <citation type="submission" date="2024-01" db="EMBL/GenBank/DDBJ databases">
        <authorList>
            <person name="Waweru B."/>
        </authorList>
    </citation>
    <scope>NUCLEOTIDE SEQUENCE [LARGE SCALE GENOMIC DNA]</scope>
</reference>
<dbReference type="Proteomes" id="UP001314170">
    <property type="component" value="Unassembled WGS sequence"/>
</dbReference>
<evidence type="ECO:0000313" key="2">
    <source>
        <dbReference type="Proteomes" id="UP001314170"/>
    </source>
</evidence>
<dbReference type="EMBL" id="CAWUPB010001197">
    <property type="protein sequence ID" value="CAK7356564.1"/>
    <property type="molecule type" value="Genomic_DNA"/>
</dbReference>
<keyword evidence="2" id="KW-1185">Reference proteome</keyword>
<accession>A0AAV1SVE6</accession>
<proteinExistence type="predicted"/>
<dbReference type="AlphaFoldDB" id="A0AAV1SVE6"/>
<protein>
    <submittedName>
        <fullName evidence="1">Uncharacterized protein</fullName>
    </submittedName>
</protein>